<reference evidence="9 10" key="1">
    <citation type="submission" date="2019-07" db="EMBL/GenBank/DDBJ databases">
        <title>Genomic Encyclopedia of Archaeal and Bacterial Type Strains, Phase II (KMG-II): from individual species to whole genera.</title>
        <authorList>
            <person name="Goeker M."/>
        </authorList>
    </citation>
    <scope>NUCLEOTIDE SEQUENCE [LARGE SCALE GENOMIC DNA]</scope>
    <source>
        <strain evidence="9 10">DSM 21935</strain>
    </source>
</reference>
<dbReference type="GO" id="GO:0006422">
    <property type="term" value="P:aspartyl-tRNA aminoacylation"/>
    <property type="evidence" value="ECO:0007669"/>
    <property type="project" value="UniProtKB-UniRule"/>
</dbReference>
<dbReference type="InterPro" id="IPR047090">
    <property type="entry name" value="AspRS_core"/>
</dbReference>
<dbReference type="OrthoDB" id="9802326at2"/>
<keyword evidence="10" id="KW-1185">Reference proteome</keyword>
<comment type="catalytic activity">
    <reaction evidence="7">
        <text>tRNA(Asp) + L-aspartate + ATP = L-aspartyl-tRNA(Asp) + AMP + diphosphate</text>
        <dbReference type="Rhea" id="RHEA:19649"/>
        <dbReference type="Rhea" id="RHEA-COMP:9660"/>
        <dbReference type="Rhea" id="RHEA-COMP:9678"/>
        <dbReference type="ChEBI" id="CHEBI:29991"/>
        <dbReference type="ChEBI" id="CHEBI:30616"/>
        <dbReference type="ChEBI" id="CHEBI:33019"/>
        <dbReference type="ChEBI" id="CHEBI:78442"/>
        <dbReference type="ChEBI" id="CHEBI:78516"/>
        <dbReference type="ChEBI" id="CHEBI:456215"/>
        <dbReference type="EC" id="6.1.1.12"/>
    </reaction>
</comment>
<feature type="binding site" evidence="7">
    <location>
        <position position="222"/>
    </location>
    <ligand>
        <name>L-aspartate</name>
        <dbReference type="ChEBI" id="CHEBI:29991"/>
    </ligand>
</feature>
<evidence type="ECO:0000313" key="10">
    <source>
        <dbReference type="Proteomes" id="UP000324595"/>
    </source>
</evidence>
<dbReference type="PRINTS" id="PR01042">
    <property type="entry name" value="TRNASYNTHASP"/>
</dbReference>
<evidence type="ECO:0000256" key="3">
    <source>
        <dbReference type="ARBA" id="ARBA00022741"/>
    </source>
</evidence>
<dbReference type="InterPro" id="IPR012340">
    <property type="entry name" value="NA-bd_OB-fold"/>
</dbReference>
<dbReference type="EC" id="6.1.1.12" evidence="7"/>
<dbReference type="NCBIfam" id="TIGR00459">
    <property type="entry name" value="aspS_bact"/>
    <property type="match status" value="1"/>
</dbReference>
<dbReference type="AlphaFoldDB" id="A0A5D3YFS7"/>
<dbReference type="NCBIfam" id="NF001750">
    <property type="entry name" value="PRK00476.1"/>
    <property type="match status" value="1"/>
</dbReference>
<evidence type="ECO:0000256" key="5">
    <source>
        <dbReference type="ARBA" id="ARBA00022917"/>
    </source>
</evidence>
<dbReference type="PROSITE" id="PS50862">
    <property type="entry name" value="AA_TRNA_LIGASE_II"/>
    <property type="match status" value="1"/>
</dbReference>
<dbReference type="InterPro" id="IPR002312">
    <property type="entry name" value="Asp/Asn-tRNA-synth_IIb"/>
</dbReference>
<dbReference type="InterPro" id="IPR045864">
    <property type="entry name" value="aa-tRNA-synth_II/BPL/LPL"/>
</dbReference>
<dbReference type="GO" id="GO:0004815">
    <property type="term" value="F:aspartate-tRNA ligase activity"/>
    <property type="evidence" value="ECO:0007669"/>
    <property type="project" value="UniProtKB-UniRule"/>
</dbReference>
<keyword evidence="6 7" id="KW-0030">Aminoacyl-tRNA synthetase</keyword>
<feature type="domain" description="Aminoacyl-transfer RNA synthetases class-II family profile" evidence="8">
    <location>
        <begin position="145"/>
        <end position="558"/>
    </location>
</feature>
<feature type="binding site" evidence="7">
    <location>
        <position position="231"/>
    </location>
    <ligand>
        <name>ATP</name>
        <dbReference type="ChEBI" id="CHEBI:30616"/>
    </ligand>
</feature>
<evidence type="ECO:0000256" key="6">
    <source>
        <dbReference type="ARBA" id="ARBA00023146"/>
    </source>
</evidence>
<dbReference type="GO" id="GO:0005524">
    <property type="term" value="F:ATP binding"/>
    <property type="evidence" value="ECO:0007669"/>
    <property type="project" value="UniProtKB-UniRule"/>
</dbReference>
<dbReference type="SUPFAM" id="SSF55261">
    <property type="entry name" value="GAD domain-like"/>
    <property type="match status" value="1"/>
</dbReference>
<comment type="similarity">
    <text evidence="1 7">Belongs to the class-II aminoacyl-tRNA synthetase family. Type 1 subfamily.</text>
</comment>
<feature type="binding site" evidence="7">
    <location>
        <begin position="222"/>
        <end position="224"/>
    </location>
    <ligand>
        <name>ATP</name>
        <dbReference type="ChEBI" id="CHEBI:30616"/>
    </ligand>
</feature>
<comment type="subunit">
    <text evidence="7">Homodimer.</text>
</comment>
<keyword evidence="4 7" id="KW-0067">ATP-binding</keyword>
<dbReference type="InterPro" id="IPR004364">
    <property type="entry name" value="Aa-tRNA-synt_II"/>
</dbReference>
<evidence type="ECO:0000256" key="4">
    <source>
        <dbReference type="ARBA" id="ARBA00022840"/>
    </source>
</evidence>
<dbReference type="InterPro" id="IPR047089">
    <property type="entry name" value="Asp-tRNA-ligase_1_N"/>
</dbReference>
<dbReference type="Gene3D" id="3.30.1360.30">
    <property type="entry name" value="GAD-like domain"/>
    <property type="match status" value="1"/>
</dbReference>
<keyword evidence="3 7" id="KW-0547">Nucleotide-binding</keyword>
<protein>
    <recommendedName>
        <fullName evidence="7">Aspartate--tRNA ligase</fullName>
        <ecNumber evidence="7">6.1.1.12</ecNumber>
    </recommendedName>
    <alternativeName>
        <fullName evidence="7">Aspartyl-tRNA synthetase</fullName>
        <shortName evidence="7">AspRS</shortName>
    </alternativeName>
</protein>
<accession>A0A5D3YFS7</accession>
<dbReference type="GO" id="GO:0003676">
    <property type="term" value="F:nucleic acid binding"/>
    <property type="evidence" value="ECO:0007669"/>
    <property type="project" value="InterPro"/>
</dbReference>
<organism evidence="9 10">
    <name type="scientific">Fodinibius salinus</name>
    <dbReference type="NCBI Taxonomy" id="860790"/>
    <lineage>
        <taxon>Bacteria</taxon>
        <taxon>Pseudomonadati</taxon>
        <taxon>Balneolota</taxon>
        <taxon>Balneolia</taxon>
        <taxon>Balneolales</taxon>
        <taxon>Balneolaceae</taxon>
        <taxon>Fodinibius</taxon>
    </lineage>
</organism>
<dbReference type="Gene3D" id="3.30.930.10">
    <property type="entry name" value="Bira Bifunctional Protein, Domain 2"/>
    <property type="match status" value="1"/>
</dbReference>
<evidence type="ECO:0000256" key="2">
    <source>
        <dbReference type="ARBA" id="ARBA00022598"/>
    </source>
</evidence>
<evidence type="ECO:0000259" key="8">
    <source>
        <dbReference type="PROSITE" id="PS50862"/>
    </source>
</evidence>
<dbReference type="PANTHER" id="PTHR22594:SF5">
    <property type="entry name" value="ASPARTATE--TRNA LIGASE, MITOCHONDRIAL"/>
    <property type="match status" value="1"/>
</dbReference>
<name>A0A5D3YFS7_9BACT</name>
<dbReference type="SUPFAM" id="SSF50249">
    <property type="entry name" value="Nucleic acid-binding proteins"/>
    <property type="match status" value="1"/>
</dbReference>
<dbReference type="Pfam" id="PF02938">
    <property type="entry name" value="GAD"/>
    <property type="match status" value="1"/>
</dbReference>
<feature type="binding site" evidence="7">
    <location>
        <position position="485"/>
    </location>
    <ligand>
        <name>ATP</name>
        <dbReference type="ChEBI" id="CHEBI:30616"/>
    </ligand>
</feature>
<dbReference type="CDD" id="cd00777">
    <property type="entry name" value="AspRS_core"/>
    <property type="match status" value="1"/>
</dbReference>
<comment type="subcellular location">
    <subcellularLocation>
        <location evidence="7">Cytoplasm</location>
    </subcellularLocation>
</comment>
<dbReference type="RefSeq" id="WP_148899233.1">
    <property type="nucleotide sequence ID" value="NZ_VNHY01000003.1"/>
</dbReference>
<sequence length="597" mass="68271">MAWKRSHHCAELTTENMGEEVILNGWVDTRRDLGGVIFIDLRDRYGITQIVFKETDESLHSKAEQLRTEYVIGIKGTVKKRGEENINDELSTGGIEIDVNDLTIYSEAETTPFEIKDDIETGEDLRLEYRYLDLRRNELQQNMIMRSDFYQSTRSYFYENDFLEVETPVLMKSTPEGARDYLVPSRVNPGRFFALPQSPQTYKQLLMVSGFDRYFQIVKCFRDEDLRADRQPEFTQIDVEMSFVDEEDVMESTEGLMQKLMADTIDEQVKAPFERMTYEEAMRTYGTDKPDTRFGLEFTDFSDLVENSDFNIFANTVQDGGAVLGITVPDQGDMGRGAIDRLTERVQDETGAAGLIYIKLNEDDGVKCSVGKFLDDSTVDAMVDRADADMGDLVLILAGASPDVYKQMGQLRLMMGNEHDLIDEEAYEFLWVTDFPLVEWSREDQRYHALHHPFTSPKMNQLDLLDDDPASVNSRAYDLVLNGYEIGGGSIRIHDRELQTRMFDLLGIDEEEAEKRFGFLLEAFKYGAPPHGGIALGVDRIVMILADESSLRDVIAFPKNKKAQSTMDNSPDFVDQEQLDELHIELKHYAEKAAQEE</sequence>
<evidence type="ECO:0000256" key="7">
    <source>
        <dbReference type="HAMAP-Rule" id="MF_00044"/>
    </source>
</evidence>
<dbReference type="InterPro" id="IPR004524">
    <property type="entry name" value="Asp-tRNA-ligase_1"/>
</dbReference>
<dbReference type="SUPFAM" id="SSF55681">
    <property type="entry name" value="Class II aaRS and biotin synthetases"/>
    <property type="match status" value="1"/>
</dbReference>
<dbReference type="Proteomes" id="UP000324595">
    <property type="component" value="Unassembled WGS sequence"/>
</dbReference>
<dbReference type="GO" id="GO:0005737">
    <property type="term" value="C:cytoplasm"/>
    <property type="evidence" value="ECO:0007669"/>
    <property type="project" value="UniProtKB-SubCell"/>
</dbReference>
<dbReference type="InterPro" id="IPR004365">
    <property type="entry name" value="NA-bd_OB_tRNA"/>
</dbReference>
<dbReference type="Pfam" id="PF00152">
    <property type="entry name" value="tRNA-synt_2"/>
    <property type="match status" value="1"/>
</dbReference>
<feature type="binding site" evidence="7">
    <location>
        <position position="451"/>
    </location>
    <ligand>
        <name>L-aspartate</name>
        <dbReference type="ChEBI" id="CHEBI:29991"/>
    </ligand>
</feature>
<feature type="binding site" evidence="7">
    <location>
        <position position="492"/>
    </location>
    <ligand>
        <name>L-aspartate</name>
        <dbReference type="ChEBI" id="CHEBI:29991"/>
    </ligand>
</feature>
<feature type="region of interest" description="Aspartate" evidence="7">
    <location>
        <begin position="200"/>
        <end position="203"/>
    </location>
</feature>
<keyword evidence="5 7" id="KW-0648">Protein biosynthesis</keyword>
<dbReference type="InterPro" id="IPR029351">
    <property type="entry name" value="GAD_dom"/>
</dbReference>
<dbReference type="Pfam" id="PF01336">
    <property type="entry name" value="tRNA_anti-codon"/>
    <property type="match status" value="1"/>
</dbReference>
<dbReference type="HAMAP" id="MF_00044">
    <property type="entry name" value="Asp_tRNA_synth_type1"/>
    <property type="match status" value="1"/>
</dbReference>
<comment type="function">
    <text evidence="7">Catalyzes the attachment of L-aspartate to tRNA(Asp) in a two-step reaction: L-aspartate is first activated by ATP to form Asp-AMP and then transferred to the acceptor end of tRNA(Asp).</text>
</comment>
<dbReference type="InterPro" id="IPR006195">
    <property type="entry name" value="aa-tRNA-synth_II"/>
</dbReference>
<dbReference type="Gene3D" id="2.40.50.140">
    <property type="entry name" value="Nucleic acid-binding proteins"/>
    <property type="match status" value="1"/>
</dbReference>
<dbReference type="CDD" id="cd04317">
    <property type="entry name" value="EcAspRS_like_N"/>
    <property type="match status" value="1"/>
</dbReference>
<gene>
    <name evidence="7" type="primary">aspS</name>
    <name evidence="9" type="ORF">LX73_1895</name>
</gene>
<evidence type="ECO:0000256" key="1">
    <source>
        <dbReference type="ARBA" id="ARBA00006303"/>
    </source>
</evidence>
<comment type="caution">
    <text evidence="7">Lacks conserved residue(s) required for the propagation of feature annotation.</text>
</comment>
<proteinExistence type="inferred from homology"/>
<keyword evidence="2 7" id="KW-0436">Ligase</keyword>
<feature type="binding site" evidence="7">
    <location>
        <position position="176"/>
    </location>
    <ligand>
        <name>L-aspartate</name>
        <dbReference type="ChEBI" id="CHEBI:29991"/>
    </ligand>
</feature>
<dbReference type="EMBL" id="VNHY01000003">
    <property type="protein sequence ID" value="TYP92533.1"/>
    <property type="molecule type" value="Genomic_DNA"/>
</dbReference>
<dbReference type="InterPro" id="IPR004115">
    <property type="entry name" value="GAD-like_sf"/>
</dbReference>
<evidence type="ECO:0000313" key="9">
    <source>
        <dbReference type="EMBL" id="TYP92533.1"/>
    </source>
</evidence>
<keyword evidence="7" id="KW-0963">Cytoplasm</keyword>
<comment type="caution">
    <text evidence="9">The sequence shown here is derived from an EMBL/GenBank/DDBJ whole genome shotgun (WGS) entry which is preliminary data.</text>
</comment>
<feature type="binding site" evidence="7">
    <location>
        <begin position="537"/>
        <end position="540"/>
    </location>
    <ligand>
        <name>ATP</name>
        <dbReference type="ChEBI" id="CHEBI:30616"/>
    </ligand>
</feature>
<dbReference type="PANTHER" id="PTHR22594">
    <property type="entry name" value="ASPARTYL/LYSYL-TRNA SYNTHETASE"/>
    <property type="match status" value="1"/>
</dbReference>